<gene>
    <name evidence="1" type="ORF">APX70_06113</name>
</gene>
<protein>
    <submittedName>
        <fullName evidence="1">Uncharacterized protein</fullName>
    </submittedName>
</protein>
<proteinExistence type="predicted"/>
<evidence type="ECO:0000313" key="1">
    <source>
        <dbReference type="EMBL" id="RML79750.1"/>
    </source>
</evidence>
<name>A0A3M2YV60_PSEYM</name>
<accession>A0A3M2YV60</accession>
<dbReference type="Proteomes" id="UP000282378">
    <property type="component" value="Unassembled WGS sequence"/>
</dbReference>
<reference evidence="1 2" key="1">
    <citation type="submission" date="2018-08" db="EMBL/GenBank/DDBJ databases">
        <title>Recombination of ecologically and evolutionarily significant loci maintains genetic cohesion in the Pseudomonas syringae species complex.</title>
        <authorList>
            <person name="Dillon M."/>
            <person name="Thakur S."/>
            <person name="Almeida R.N.D."/>
            <person name="Weir B.S."/>
            <person name="Guttman D.S."/>
        </authorList>
    </citation>
    <scope>NUCLEOTIDE SEQUENCE [LARGE SCALE GENOMIC DNA]</scope>
    <source>
        <strain evidence="1 2">88_10</strain>
    </source>
</reference>
<sequence length="88" mass="9524">MVASLVAELLVDALEVVQAHAKNRDPVLLTSGVLQNPVQPGLQLQPVGQAGQGVDPDAQFVFLMALEQRQLVFAGAVRIDRNKVFDDF</sequence>
<dbReference type="AlphaFoldDB" id="A0A3M2YV60"/>
<dbReference type="EMBL" id="RBNL01002126">
    <property type="protein sequence ID" value="RML79750.1"/>
    <property type="molecule type" value="Genomic_DNA"/>
</dbReference>
<evidence type="ECO:0000313" key="2">
    <source>
        <dbReference type="Proteomes" id="UP000282378"/>
    </source>
</evidence>
<comment type="caution">
    <text evidence="1">The sequence shown here is derived from an EMBL/GenBank/DDBJ whole genome shotgun (WGS) entry which is preliminary data.</text>
</comment>
<organism evidence="1 2">
    <name type="scientific">Pseudomonas syringae pv. maculicola</name>
    <dbReference type="NCBI Taxonomy" id="59511"/>
    <lineage>
        <taxon>Bacteria</taxon>
        <taxon>Pseudomonadati</taxon>
        <taxon>Pseudomonadota</taxon>
        <taxon>Gammaproteobacteria</taxon>
        <taxon>Pseudomonadales</taxon>
        <taxon>Pseudomonadaceae</taxon>
        <taxon>Pseudomonas</taxon>
    </lineage>
</organism>